<feature type="domain" description="Large polyvalent protein-associated" evidence="3">
    <location>
        <begin position="361"/>
        <end position="434"/>
    </location>
</feature>
<organism evidence="5 6">
    <name type="scientific">Sulfitobacter aestuarii</name>
    <dbReference type="NCBI Taxonomy" id="2161676"/>
    <lineage>
        <taxon>Bacteria</taxon>
        <taxon>Pseudomonadati</taxon>
        <taxon>Pseudomonadota</taxon>
        <taxon>Alphaproteobacteria</taxon>
        <taxon>Rhodobacterales</taxon>
        <taxon>Roseobacteraceae</taxon>
        <taxon>Sulfitobacter</taxon>
    </lineage>
</organism>
<dbReference type="InterPro" id="IPR005094">
    <property type="entry name" value="Endonuclease_MobA/VirD2"/>
</dbReference>
<protein>
    <submittedName>
        <fullName evidence="5">Relaxase/mobilization nuclease domain-containing protein</fullName>
    </submittedName>
</protein>
<dbReference type="InterPro" id="IPR040677">
    <property type="entry name" value="LPD7"/>
</dbReference>
<dbReference type="Pfam" id="PF03432">
    <property type="entry name" value="Relaxase"/>
    <property type="match status" value="1"/>
</dbReference>
<dbReference type="Pfam" id="PF18821">
    <property type="entry name" value="LPD7"/>
    <property type="match status" value="1"/>
</dbReference>
<feature type="non-terminal residue" evidence="5">
    <location>
        <position position="685"/>
    </location>
</feature>
<evidence type="ECO:0000313" key="5">
    <source>
        <dbReference type="EMBL" id="MFD2741714.1"/>
    </source>
</evidence>
<feature type="domain" description="TraI-like middle" evidence="4">
    <location>
        <begin position="212"/>
        <end position="288"/>
    </location>
</feature>
<sequence length="685" mass="76288">MICEIIGKPGEKGSGGGRDAFAPGIHYVCSKARRIALRNIASTNWQNAAEEMLLTSELSERVQKPYYHFLLSWHELEQPTDSQMIAAMEFLIRALGLEEHQLVIGTHHDTRRKHIHAIANTVHPLTGKVWSKSNDHGKAEAACRQIELSQGWSHDRGRFDFDVIEKSGRKLARLKKNPIAWEKKQQDRAAGKRPKSSGDLKFEKSTGFETFEHSIPDTLRQKFAALVSAASSWQGLHTALGAQGLTYYRSGSGARVGIIGSKEVTKASAFGSKFSISKMEASFGPYAPPETEYRNDLKETHVEVAALIAVPSDKDEKAMQASAFKLTLLRRIYTDIHLDPKVAQAIRFVDLAAKPLRISFQDESTVMDLGRRLSTSQNTMETRATMIAMAKAKGWSSVRPVGPPEFIRQAALDCARAGLPVHGVPPDIQALADRTLKQTQKRQRRIEQVVRDMQKDHLAEQTEREDIIAANSQERRLKALLAADITAEAQAVQEAIGFGRSPGPSALRKIAREDRDSWIASLPNMQTVSRPQPAPDTAKQDFQGRRRIAHQIQDNDRSEIEEMKQLDISAIAGLGGWSDMSRTHPDSADKQGRRYRIFQRDGDTIKASLVEGKWLWTSNKSGAKGSVIDLWLRDNPGRTLGHARAAFRDIMGRAPAVASAAPAKRPDQHGDHTDARRRWEEAPYI</sequence>
<reference evidence="6" key="1">
    <citation type="journal article" date="2019" name="Int. J. Syst. Evol. Microbiol.">
        <title>The Global Catalogue of Microorganisms (GCM) 10K type strain sequencing project: providing services to taxonomists for standard genome sequencing and annotation.</title>
        <authorList>
            <consortium name="The Broad Institute Genomics Platform"/>
            <consortium name="The Broad Institute Genome Sequencing Center for Infectious Disease"/>
            <person name="Wu L."/>
            <person name="Ma J."/>
        </authorList>
    </citation>
    <scope>NUCLEOTIDE SEQUENCE [LARGE SCALE GENOMIC DNA]</scope>
    <source>
        <strain evidence="6">TISTR 2562</strain>
    </source>
</reference>
<gene>
    <name evidence="5" type="ORF">ACFSUD_19335</name>
</gene>
<name>A0ABW5UA87_9RHOB</name>
<comment type="caution">
    <text evidence="5">The sequence shown here is derived from an EMBL/GenBank/DDBJ whole genome shotgun (WGS) entry which is preliminary data.</text>
</comment>
<feature type="compositionally biased region" description="Basic and acidic residues" evidence="1">
    <location>
        <begin position="664"/>
        <end position="685"/>
    </location>
</feature>
<dbReference type="Pfam" id="PF22863">
    <property type="entry name" value="TraI_middle"/>
    <property type="match status" value="1"/>
</dbReference>
<dbReference type="InterPro" id="IPR054462">
    <property type="entry name" value="TraI_M"/>
</dbReference>
<evidence type="ECO:0000259" key="2">
    <source>
        <dbReference type="Pfam" id="PF03432"/>
    </source>
</evidence>
<keyword evidence="6" id="KW-1185">Reference proteome</keyword>
<evidence type="ECO:0000313" key="6">
    <source>
        <dbReference type="Proteomes" id="UP001597474"/>
    </source>
</evidence>
<proteinExistence type="predicted"/>
<feature type="domain" description="MobA/VirD2-like nuclease" evidence="2">
    <location>
        <begin position="28"/>
        <end position="152"/>
    </location>
</feature>
<dbReference type="Proteomes" id="UP001597474">
    <property type="component" value="Unassembled WGS sequence"/>
</dbReference>
<evidence type="ECO:0000259" key="3">
    <source>
        <dbReference type="Pfam" id="PF18821"/>
    </source>
</evidence>
<dbReference type="EMBL" id="JBHUMP010000047">
    <property type="protein sequence ID" value="MFD2741714.1"/>
    <property type="molecule type" value="Genomic_DNA"/>
</dbReference>
<evidence type="ECO:0000256" key="1">
    <source>
        <dbReference type="SAM" id="MobiDB-lite"/>
    </source>
</evidence>
<accession>A0ABW5UA87</accession>
<evidence type="ECO:0000259" key="4">
    <source>
        <dbReference type="Pfam" id="PF22863"/>
    </source>
</evidence>
<feature type="region of interest" description="Disordered" evidence="1">
    <location>
        <begin position="658"/>
        <end position="685"/>
    </location>
</feature>
<dbReference type="RefSeq" id="WP_386376141.1">
    <property type="nucleotide sequence ID" value="NZ_JBHUMP010000047.1"/>
</dbReference>